<dbReference type="Proteomes" id="UP000324222">
    <property type="component" value="Unassembled WGS sequence"/>
</dbReference>
<accession>A0A5B7CHN3</accession>
<evidence type="ECO:0000256" key="1">
    <source>
        <dbReference type="SAM" id="MobiDB-lite"/>
    </source>
</evidence>
<protein>
    <submittedName>
        <fullName evidence="2">Uncharacterized protein</fullName>
    </submittedName>
</protein>
<sequence length="109" mass="11955">MFNVAEHSSSSPRLTITSNRHSIQNSKGGSDAAFPWCRTTPETIEHFLLHCPCFHSHHTALCSQLSALAITTLDLPTLLVASGTHLSCQPALLSLTCTFLRKTDQLPRQ</sequence>
<keyword evidence="3" id="KW-1185">Reference proteome</keyword>
<gene>
    <name evidence="2" type="ORF">E2C01_001815</name>
</gene>
<organism evidence="2 3">
    <name type="scientific">Portunus trituberculatus</name>
    <name type="common">Swimming crab</name>
    <name type="synonym">Neptunus trituberculatus</name>
    <dbReference type="NCBI Taxonomy" id="210409"/>
    <lineage>
        <taxon>Eukaryota</taxon>
        <taxon>Metazoa</taxon>
        <taxon>Ecdysozoa</taxon>
        <taxon>Arthropoda</taxon>
        <taxon>Crustacea</taxon>
        <taxon>Multicrustacea</taxon>
        <taxon>Malacostraca</taxon>
        <taxon>Eumalacostraca</taxon>
        <taxon>Eucarida</taxon>
        <taxon>Decapoda</taxon>
        <taxon>Pleocyemata</taxon>
        <taxon>Brachyura</taxon>
        <taxon>Eubrachyura</taxon>
        <taxon>Portunoidea</taxon>
        <taxon>Portunidae</taxon>
        <taxon>Portuninae</taxon>
        <taxon>Portunus</taxon>
    </lineage>
</organism>
<dbReference type="EMBL" id="VSRR010000059">
    <property type="protein sequence ID" value="MPC09212.1"/>
    <property type="molecule type" value="Genomic_DNA"/>
</dbReference>
<proteinExistence type="predicted"/>
<comment type="caution">
    <text evidence="2">The sequence shown here is derived from an EMBL/GenBank/DDBJ whole genome shotgun (WGS) entry which is preliminary data.</text>
</comment>
<reference evidence="2 3" key="1">
    <citation type="submission" date="2019-05" db="EMBL/GenBank/DDBJ databases">
        <title>Another draft genome of Portunus trituberculatus and its Hox gene families provides insights of decapod evolution.</title>
        <authorList>
            <person name="Jeong J.-H."/>
            <person name="Song I."/>
            <person name="Kim S."/>
            <person name="Choi T."/>
            <person name="Kim D."/>
            <person name="Ryu S."/>
            <person name="Kim W."/>
        </authorList>
    </citation>
    <scope>NUCLEOTIDE SEQUENCE [LARGE SCALE GENOMIC DNA]</scope>
    <source>
        <tissue evidence="2">Muscle</tissue>
    </source>
</reference>
<evidence type="ECO:0000313" key="2">
    <source>
        <dbReference type="EMBL" id="MPC09212.1"/>
    </source>
</evidence>
<dbReference type="AlphaFoldDB" id="A0A5B7CHN3"/>
<evidence type="ECO:0000313" key="3">
    <source>
        <dbReference type="Proteomes" id="UP000324222"/>
    </source>
</evidence>
<name>A0A5B7CHN3_PORTR</name>
<feature type="region of interest" description="Disordered" evidence="1">
    <location>
        <begin position="1"/>
        <end position="27"/>
    </location>
</feature>